<dbReference type="InterPro" id="IPR024721">
    <property type="entry name" value="Snurportin-1_N"/>
</dbReference>
<dbReference type="Pfam" id="PF11538">
    <property type="entry name" value="Snurportin1"/>
    <property type="match status" value="1"/>
</dbReference>
<comment type="similarity">
    <text evidence="4">Belongs to the snurportin family.</text>
</comment>
<reference evidence="14 15" key="1">
    <citation type="submission" date="2024-08" db="EMBL/GenBank/DDBJ databases">
        <title>Gnathostoma spinigerum genome.</title>
        <authorList>
            <person name="Gonzalez-Bertolin B."/>
            <person name="Monzon S."/>
            <person name="Zaballos A."/>
            <person name="Jimenez P."/>
            <person name="Dekumyoy P."/>
            <person name="Varona S."/>
            <person name="Cuesta I."/>
            <person name="Sumanam S."/>
            <person name="Adisakwattana P."/>
            <person name="Gasser R.B."/>
            <person name="Hernandez-Gonzalez A."/>
            <person name="Young N.D."/>
            <person name="Perteguer M.J."/>
        </authorList>
    </citation>
    <scope>NUCLEOTIDE SEQUENCE [LARGE SCALE GENOMIC DNA]</scope>
    <source>
        <strain evidence="14">AL3</strain>
        <tissue evidence="14">Liver</tissue>
    </source>
</reference>
<evidence type="ECO:0000313" key="14">
    <source>
        <dbReference type="EMBL" id="MFH4976581.1"/>
    </source>
</evidence>
<dbReference type="Gene3D" id="3.30.470.30">
    <property type="entry name" value="DNA ligase/mRNA capping enzyme"/>
    <property type="match status" value="1"/>
</dbReference>
<feature type="domain" description="IBB" evidence="13">
    <location>
        <begin position="14"/>
        <end position="76"/>
    </location>
</feature>
<evidence type="ECO:0000256" key="3">
    <source>
        <dbReference type="ARBA" id="ARBA00004496"/>
    </source>
</evidence>
<dbReference type="Proteomes" id="UP001608902">
    <property type="component" value="Unassembled WGS sequence"/>
</dbReference>
<keyword evidence="7" id="KW-0963">Cytoplasm</keyword>
<evidence type="ECO:0000256" key="10">
    <source>
        <dbReference type="ARBA" id="ARBA00031454"/>
    </source>
</evidence>
<dbReference type="InterPro" id="IPR017336">
    <property type="entry name" value="Snurportin-1"/>
</dbReference>
<evidence type="ECO:0000313" key="15">
    <source>
        <dbReference type="Proteomes" id="UP001608902"/>
    </source>
</evidence>
<dbReference type="Pfam" id="PF21974">
    <property type="entry name" value="SPN1_m3Gcap_bd"/>
    <property type="match status" value="1"/>
</dbReference>
<evidence type="ECO:0000256" key="8">
    <source>
        <dbReference type="ARBA" id="ARBA00022884"/>
    </source>
</evidence>
<organism evidence="14 15">
    <name type="scientific">Gnathostoma spinigerum</name>
    <dbReference type="NCBI Taxonomy" id="75299"/>
    <lineage>
        <taxon>Eukaryota</taxon>
        <taxon>Metazoa</taxon>
        <taxon>Ecdysozoa</taxon>
        <taxon>Nematoda</taxon>
        <taxon>Chromadorea</taxon>
        <taxon>Rhabditida</taxon>
        <taxon>Spirurina</taxon>
        <taxon>Gnathostomatomorpha</taxon>
        <taxon>Gnathostomatoidea</taxon>
        <taxon>Gnathostomatidae</taxon>
        <taxon>Gnathostoma</taxon>
    </lineage>
</organism>
<evidence type="ECO:0000256" key="12">
    <source>
        <dbReference type="SAM" id="MobiDB-lite"/>
    </source>
</evidence>
<dbReference type="InterPro" id="IPR002652">
    <property type="entry name" value="Importin-a_IBB"/>
</dbReference>
<evidence type="ECO:0000256" key="1">
    <source>
        <dbReference type="ARBA" id="ARBA00003975"/>
    </source>
</evidence>
<dbReference type="InterPro" id="IPR047857">
    <property type="entry name" value="Snurportin1_C"/>
</dbReference>
<dbReference type="CDD" id="cd09232">
    <property type="entry name" value="Snurportin-1_C"/>
    <property type="match status" value="1"/>
</dbReference>
<name>A0ABD6EAD8_9BILA</name>
<evidence type="ECO:0000256" key="6">
    <source>
        <dbReference type="ARBA" id="ARBA00022448"/>
    </source>
</evidence>
<dbReference type="SUPFAM" id="SSF56091">
    <property type="entry name" value="DNA ligase/mRNA capping enzyme, catalytic domain"/>
    <property type="match status" value="1"/>
</dbReference>
<keyword evidence="9" id="KW-0539">Nucleus</keyword>
<dbReference type="GO" id="GO:0005634">
    <property type="term" value="C:nucleus"/>
    <property type="evidence" value="ECO:0007669"/>
    <property type="project" value="UniProtKB-SubCell"/>
</dbReference>
<evidence type="ECO:0000256" key="2">
    <source>
        <dbReference type="ARBA" id="ARBA00004123"/>
    </source>
</evidence>
<protein>
    <recommendedName>
        <fullName evidence="5">Snurportin-1</fullName>
    </recommendedName>
    <alternativeName>
        <fullName evidence="10">RNA U transporter 1</fullName>
    </alternativeName>
</protein>
<keyword evidence="8" id="KW-0694">RNA-binding</keyword>
<sequence>MADDSVDHLSVMLEGSMWSEPCSTDAQHPRYSQYKNANRQEKSQEKRRLDYLEHQKNARFDYVNHARKLAMNEFDASDDDEAVCKMESDDGMGEIMGKKHKSQRHRYADELMLSEWLVDIPEELSTDWICVLCPVGKRCLVVASRGVTSSYSKSGYLMKQFSSFLPGGNRSSKGHYTLLDCIFVLSTKTFFCLDIIAWNDVSCAENEFDCRLFLLNSRISENENFRESSKQFPFRFVCLPYCRSSKEDMEELVRIPVDFQLDGILFYHSKVRYQRGRCPLVGWLKPWMLPEILSVSVPSELMDGHASDLGNSQKFIDEFNAKYHHIPPQKSVVDDIKLLRQDE</sequence>
<dbReference type="AlphaFoldDB" id="A0ABD6EAD8"/>
<gene>
    <name evidence="14" type="ORF">AB6A40_003290</name>
</gene>
<dbReference type="PANTHER" id="PTHR13403">
    <property type="entry name" value="SNURPORTIN1 RNUT1 PROTEIN RNA, U TRANSPORTER 1"/>
    <property type="match status" value="1"/>
</dbReference>
<keyword evidence="6 11" id="KW-0813">Transport</keyword>
<dbReference type="PANTHER" id="PTHR13403:SF6">
    <property type="entry name" value="SNURPORTIN-1"/>
    <property type="match status" value="1"/>
</dbReference>
<evidence type="ECO:0000256" key="4">
    <source>
        <dbReference type="ARBA" id="ARBA00007540"/>
    </source>
</evidence>
<evidence type="ECO:0000256" key="11">
    <source>
        <dbReference type="PROSITE-ProRule" id="PRU00561"/>
    </source>
</evidence>
<proteinExistence type="inferred from homology"/>
<dbReference type="EMBL" id="JBGFUD010001654">
    <property type="protein sequence ID" value="MFH4976581.1"/>
    <property type="molecule type" value="Genomic_DNA"/>
</dbReference>
<dbReference type="PROSITE" id="PS51214">
    <property type="entry name" value="IBB"/>
    <property type="match status" value="1"/>
</dbReference>
<keyword evidence="15" id="KW-1185">Reference proteome</keyword>
<evidence type="ECO:0000256" key="9">
    <source>
        <dbReference type="ARBA" id="ARBA00023242"/>
    </source>
</evidence>
<evidence type="ECO:0000256" key="7">
    <source>
        <dbReference type="ARBA" id="ARBA00022490"/>
    </source>
</evidence>
<dbReference type="GO" id="GO:0003723">
    <property type="term" value="F:RNA binding"/>
    <property type="evidence" value="ECO:0007669"/>
    <property type="project" value="UniProtKB-KW"/>
</dbReference>
<comment type="subcellular location">
    <subcellularLocation>
        <location evidence="3">Cytoplasm</location>
    </subcellularLocation>
    <subcellularLocation>
        <location evidence="2">Nucleus</location>
    </subcellularLocation>
</comment>
<feature type="region of interest" description="Disordered" evidence="12">
    <location>
        <begin position="19"/>
        <end position="45"/>
    </location>
</feature>
<evidence type="ECO:0000256" key="5">
    <source>
        <dbReference type="ARBA" id="ARBA00016034"/>
    </source>
</evidence>
<accession>A0ABD6EAD8</accession>
<comment type="function">
    <text evidence="1">Functions as an U snRNP-specific nuclear import adapter. Involved in the trimethylguanosine (m3G)-cap-dependent nuclear import of U snRNPs. Binds specifically to the terminal m3G-cap U snRNAs.</text>
</comment>
<comment type="caution">
    <text evidence="14">The sequence shown here is derived from an EMBL/GenBank/DDBJ whole genome shotgun (WGS) entry which is preliminary data.</text>
</comment>
<dbReference type="GO" id="GO:0005737">
    <property type="term" value="C:cytoplasm"/>
    <property type="evidence" value="ECO:0007669"/>
    <property type="project" value="UniProtKB-SubCell"/>
</dbReference>
<evidence type="ECO:0000259" key="13">
    <source>
        <dbReference type="PROSITE" id="PS51214"/>
    </source>
</evidence>